<dbReference type="AlphaFoldDB" id="A0AAW0DEL7"/>
<evidence type="ECO:0000256" key="6">
    <source>
        <dbReference type="SAM" id="SignalP"/>
    </source>
</evidence>
<dbReference type="EMBL" id="JAYKXP010000016">
    <property type="protein sequence ID" value="KAK7049542.1"/>
    <property type="molecule type" value="Genomic_DNA"/>
</dbReference>
<keyword evidence="3" id="KW-0964">Secreted</keyword>
<keyword evidence="5" id="KW-0325">Glycoprotein</keyword>
<evidence type="ECO:0000256" key="4">
    <source>
        <dbReference type="ARBA" id="ARBA00022729"/>
    </source>
</evidence>
<keyword evidence="8" id="KW-1185">Reference proteome</keyword>
<accession>A0AAW0DEL7</accession>
<evidence type="ECO:0000256" key="1">
    <source>
        <dbReference type="ARBA" id="ARBA00004613"/>
    </source>
</evidence>
<evidence type="ECO:0000313" key="8">
    <source>
        <dbReference type="Proteomes" id="UP001383192"/>
    </source>
</evidence>
<reference evidence="7 8" key="1">
    <citation type="submission" date="2024-01" db="EMBL/GenBank/DDBJ databases">
        <title>A draft genome for a cacao thread blight-causing isolate of Paramarasmius palmivorus.</title>
        <authorList>
            <person name="Baruah I.K."/>
            <person name="Bukari Y."/>
            <person name="Amoako-Attah I."/>
            <person name="Meinhardt L.W."/>
            <person name="Bailey B.A."/>
            <person name="Cohen S.P."/>
        </authorList>
    </citation>
    <scope>NUCLEOTIDE SEQUENCE [LARGE SCALE GENOMIC DNA]</scope>
    <source>
        <strain evidence="7 8">GH-12</strain>
    </source>
</reference>
<proteinExistence type="inferred from homology"/>
<comment type="similarity">
    <text evidence="2">Belongs to the GILT family.</text>
</comment>
<protein>
    <submittedName>
        <fullName evidence="7">Uncharacterized protein</fullName>
    </submittedName>
</protein>
<dbReference type="GO" id="GO:0016671">
    <property type="term" value="F:oxidoreductase activity, acting on a sulfur group of donors, disulfide as acceptor"/>
    <property type="evidence" value="ECO:0007669"/>
    <property type="project" value="InterPro"/>
</dbReference>
<feature type="signal peptide" evidence="6">
    <location>
        <begin position="1"/>
        <end position="18"/>
    </location>
</feature>
<dbReference type="Proteomes" id="UP001383192">
    <property type="component" value="Unassembled WGS sequence"/>
</dbReference>
<feature type="chain" id="PRO_5043552981" evidence="6">
    <location>
        <begin position="19"/>
        <end position="226"/>
    </location>
</feature>
<gene>
    <name evidence="7" type="ORF">VNI00_005573</name>
</gene>
<evidence type="ECO:0000256" key="5">
    <source>
        <dbReference type="ARBA" id="ARBA00023180"/>
    </source>
</evidence>
<evidence type="ECO:0000313" key="7">
    <source>
        <dbReference type="EMBL" id="KAK7049542.1"/>
    </source>
</evidence>
<evidence type="ECO:0000256" key="3">
    <source>
        <dbReference type="ARBA" id="ARBA00022525"/>
    </source>
</evidence>
<dbReference type="PANTHER" id="PTHR13234">
    <property type="entry name" value="GAMMA-INTERFERON INDUCIBLE LYSOSOMAL THIOL REDUCTASE GILT"/>
    <property type="match status" value="1"/>
</dbReference>
<comment type="subcellular location">
    <subcellularLocation>
        <location evidence="1">Secreted</location>
    </subcellularLocation>
</comment>
<evidence type="ECO:0000256" key="2">
    <source>
        <dbReference type="ARBA" id="ARBA00005679"/>
    </source>
</evidence>
<sequence length="226" mass="24858">MLSLLVLLLPNLALLSFSLFTQNAKQSTFTLDDDVKVPVQLGVMSRCPDALICENIFDQVLKKVADKIDLSLIYIAEIDSSAELGVACKHGTEECVGNIHQLCVQKYATPAHWWEFIHCSNYEGKNKIGLPETAFKCAKAAQIDWEGSGVGSCAGADASGHEEEGINLLKENVLLGKQMGLKTSCTVVINGEEVCVHDETWKQCENGHTVNDFVRQINDEYNRLNA</sequence>
<dbReference type="GO" id="GO:0005576">
    <property type="term" value="C:extracellular region"/>
    <property type="evidence" value="ECO:0007669"/>
    <property type="project" value="UniProtKB-SubCell"/>
</dbReference>
<organism evidence="7 8">
    <name type="scientific">Paramarasmius palmivorus</name>
    <dbReference type="NCBI Taxonomy" id="297713"/>
    <lineage>
        <taxon>Eukaryota</taxon>
        <taxon>Fungi</taxon>
        <taxon>Dikarya</taxon>
        <taxon>Basidiomycota</taxon>
        <taxon>Agaricomycotina</taxon>
        <taxon>Agaricomycetes</taxon>
        <taxon>Agaricomycetidae</taxon>
        <taxon>Agaricales</taxon>
        <taxon>Marasmiineae</taxon>
        <taxon>Marasmiaceae</taxon>
        <taxon>Paramarasmius</taxon>
    </lineage>
</organism>
<comment type="caution">
    <text evidence="7">The sequence shown here is derived from an EMBL/GenBank/DDBJ whole genome shotgun (WGS) entry which is preliminary data.</text>
</comment>
<keyword evidence="4 6" id="KW-0732">Signal</keyword>
<dbReference type="Pfam" id="PF03227">
    <property type="entry name" value="GILT"/>
    <property type="match status" value="1"/>
</dbReference>
<dbReference type="PANTHER" id="PTHR13234:SF8">
    <property type="entry name" value="GAMMA-INTERFERON-INDUCIBLE LYSOSOMAL THIOL REDUCTASE"/>
    <property type="match status" value="1"/>
</dbReference>
<name>A0AAW0DEL7_9AGAR</name>
<dbReference type="InterPro" id="IPR004911">
    <property type="entry name" value="Interferon-induced_GILT"/>
</dbReference>